<keyword evidence="3 4" id="KW-0862">Zinc</keyword>
<gene>
    <name evidence="7" type="ORF">RIMI_LOCUS5817883</name>
</gene>
<protein>
    <recommendedName>
        <fullName evidence="6">TAZ-type domain-containing protein</fullName>
    </recommendedName>
</protein>
<evidence type="ECO:0000256" key="3">
    <source>
        <dbReference type="ARBA" id="ARBA00022833"/>
    </source>
</evidence>
<dbReference type="EMBL" id="CAUEEQ010010138">
    <property type="protein sequence ID" value="CAJ0934188.1"/>
    <property type="molecule type" value="Genomic_DNA"/>
</dbReference>
<comment type="caution">
    <text evidence="7">The sequence shown here is derived from an EMBL/GenBank/DDBJ whole genome shotgun (WGS) entry which is preliminary data.</text>
</comment>
<keyword evidence="1 4" id="KW-0479">Metal-binding</keyword>
<evidence type="ECO:0000256" key="1">
    <source>
        <dbReference type="ARBA" id="ARBA00022723"/>
    </source>
</evidence>
<dbReference type="Pfam" id="PF02135">
    <property type="entry name" value="zf-TAZ"/>
    <property type="match status" value="1"/>
</dbReference>
<accession>A0ABN9L668</accession>
<evidence type="ECO:0000256" key="5">
    <source>
        <dbReference type="SAM" id="MobiDB-lite"/>
    </source>
</evidence>
<proteinExistence type="predicted"/>
<keyword evidence="2 4" id="KW-0863">Zinc-finger</keyword>
<feature type="domain" description="TAZ-type" evidence="6">
    <location>
        <begin position="1"/>
        <end position="62"/>
    </location>
</feature>
<evidence type="ECO:0000256" key="2">
    <source>
        <dbReference type="ARBA" id="ARBA00022771"/>
    </source>
</evidence>
<dbReference type="InterPro" id="IPR035898">
    <property type="entry name" value="TAZ_dom_sf"/>
</dbReference>
<feature type="region of interest" description="Disordered" evidence="5">
    <location>
        <begin position="66"/>
        <end position="89"/>
    </location>
</feature>
<dbReference type="PROSITE" id="PS50134">
    <property type="entry name" value="ZF_TAZ"/>
    <property type="match status" value="1"/>
</dbReference>
<dbReference type="SUPFAM" id="SSF57933">
    <property type="entry name" value="TAZ domain"/>
    <property type="match status" value="1"/>
</dbReference>
<evidence type="ECO:0000256" key="4">
    <source>
        <dbReference type="PROSITE-ProRule" id="PRU00203"/>
    </source>
</evidence>
<keyword evidence="8" id="KW-1185">Reference proteome</keyword>
<organism evidence="7 8">
    <name type="scientific">Ranitomeya imitator</name>
    <name type="common">mimic poison frog</name>
    <dbReference type="NCBI Taxonomy" id="111125"/>
    <lineage>
        <taxon>Eukaryota</taxon>
        <taxon>Metazoa</taxon>
        <taxon>Chordata</taxon>
        <taxon>Craniata</taxon>
        <taxon>Vertebrata</taxon>
        <taxon>Euteleostomi</taxon>
        <taxon>Amphibia</taxon>
        <taxon>Batrachia</taxon>
        <taxon>Anura</taxon>
        <taxon>Neobatrachia</taxon>
        <taxon>Hyloidea</taxon>
        <taxon>Dendrobatidae</taxon>
        <taxon>Dendrobatinae</taxon>
        <taxon>Ranitomeya</taxon>
    </lineage>
</organism>
<sequence length="89" mass="10101">MCERKDSKKAVPLCHSVDAELSHMKYCTAGMSCRFPGCPAARSIISHWKECSKEDCLVVFSLRKDRKQNDHPAKKKTKAGTRFSLHNSF</sequence>
<dbReference type="Proteomes" id="UP001176940">
    <property type="component" value="Unassembled WGS sequence"/>
</dbReference>
<evidence type="ECO:0000313" key="8">
    <source>
        <dbReference type="Proteomes" id="UP001176940"/>
    </source>
</evidence>
<evidence type="ECO:0000259" key="6">
    <source>
        <dbReference type="PROSITE" id="PS50134"/>
    </source>
</evidence>
<reference evidence="7" key="1">
    <citation type="submission" date="2023-07" db="EMBL/GenBank/DDBJ databases">
        <authorList>
            <person name="Stuckert A."/>
        </authorList>
    </citation>
    <scope>NUCLEOTIDE SEQUENCE</scope>
</reference>
<name>A0ABN9L668_9NEOB</name>
<dbReference type="InterPro" id="IPR000197">
    <property type="entry name" value="Znf_TAZ"/>
</dbReference>
<dbReference type="Gene3D" id="1.20.1020.10">
    <property type="entry name" value="TAZ domain"/>
    <property type="match status" value="1"/>
</dbReference>
<feature type="zinc finger region" description="TAZ-type" evidence="4">
    <location>
        <begin position="1"/>
        <end position="62"/>
    </location>
</feature>
<evidence type="ECO:0000313" key="7">
    <source>
        <dbReference type="EMBL" id="CAJ0934188.1"/>
    </source>
</evidence>
<dbReference type="SMART" id="SM00551">
    <property type="entry name" value="ZnF_TAZ"/>
    <property type="match status" value="1"/>
</dbReference>